<protein>
    <submittedName>
        <fullName evidence="2">Uncharacterized protein</fullName>
    </submittedName>
</protein>
<evidence type="ECO:0000313" key="2">
    <source>
        <dbReference type="EMBL" id="OGZ66140.1"/>
    </source>
</evidence>
<feature type="transmembrane region" description="Helical" evidence="1">
    <location>
        <begin position="88"/>
        <end position="108"/>
    </location>
</feature>
<organism evidence="2 3">
    <name type="scientific">Candidatus Staskawiczbacteria bacterium RIFCSPHIGHO2_02_FULL_34_10</name>
    <dbReference type="NCBI Taxonomy" id="1802205"/>
    <lineage>
        <taxon>Bacteria</taxon>
        <taxon>Candidatus Staskawicziibacteriota</taxon>
    </lineage>
</organism>
<keyword evidence="1" id="KW-1133">Transmembrane helix</keyword>
<gene>
    <name evidence="2" type="ORF">A3C58_00705</name>
</gene>
<dbReference type="Proteomes" id="UP000178380">
    <property type="component" value="Unassembled WGS sequence"/>
</dbReference>
<sequence length="116" mass="13503">MLSKMQKVWLWIFGGMFLVPEILWSPIFNIIDSFLQNSNNVKVFRSNFFTNPDNIYPLIYIILLQFVGILGVSIILFKAKVNSRLKILLVPIMIILTLFTGLILYIVYSFRHGISF</sequence>
<dbReference type="EMBL" id="MHOR01000034">
    <property type="protein sequence ID" value="OGZ66140.1"/>
    <property type="molecule type" value="Genomic_DNA"/>
</dbReference>
<dbReference type="AlphaFoldDB" id="A0A1G2HVB1"/>
<proteinExistence type="predicted"/>
<evidence type="ECO:0000256" key="1">
    <source>
        <dbReference type="SAM" id="Phobius"/>
    </source>
</evidence>
<comment type="caution">
    <text evidence="2">The sequence shown here is derived from an EMBL/GenBank/DDBJ whole genome shotgun (WGS) entry which is preliminary data.</text>
</comment>
<keyword evidence="1" id="KW-0812">Transmembrane</keyword>
<keyword evidence="1" id="KW-0472">Membrane</keyword>
<feature type="transmembrane region" description="Helical" evidence="1">
    <location>
        <begin position="9"/>
        <end position="35"/>
    </location>
</feature>
<evidence type="ECO:0000313" key="3">
    <source>
        <dbReference type="Proteomes" id="UP000178380"/>
    </source>
</evidence>
<feature type="transmembrane region" description="Helical" evidence="1">
    <location>
        <begin position="55"/>
        <end position="76"/>
    </location>
</feature>
<dbReference type="STRING" id="1802205.A3C58_00705"/>
<reference evidence="2 3" key="1">
    <citation type="journal article" date="2016" name="Nat. Commun.">
        <title>Thousands of microbial genomes shed light on interconnected biogeochemical processes in an aquifer system.</title>
        <authorList>
            <person name="Anantharaman K."/>
            <person name="Brown C.T."/>
            <person name="Hug L.A."/>
            <person name="Sharon I."/>
            <person name="Castelle C.J."/>
            <person name="Probst A.J."/>
            <person name="Thomas B.C."/>
            <person name="Singh A."/>
            <person name="Wilkins M.J."/>
            <person name="Karaoz U."/>
            <person name="Brodie E.L."/>
            <person name="Williams K.H."/>
            <person name="Hubbard S.S."/>
            <person name="Banfield J.F."/>
        </authorList>
    </citation>
    <scope>NUCLEOTIDE SEQUENCE [LARGE SCALE GENOMIC DNA]</scope>
</reference>
<accession>A0A1G2HVB1</accession>
<name>A0A1G2HVB1_9BACT</name>